<reference evidence="14 15" key="1">
    <citation type="journal article" date="2011" name="Genome Res.">
        <title>Phylogeny-wide analysis of social amoeba genomes highlights ancient origins for complex intercellular communication.</title>
        <authorList>
            <person name="Heidel A.J."/>
            <person name="Lawal H.M."/>
            <person name="Felder M."/>
            <person name="Schilde C."/>
            <person name="Helps N.R."/>
            <person name="Tunggal B."/>
            <person name="Rivero F."/>
            <person name="John U."/>
            <person name="Schleicher M."/>
            <person name="Eichinger L."/>
            <person name="Platzer M."/>
            <person name="Noegel A.A."/>
            <person name="Schaap P."/>
            <person name="Gloeckner G."/>
        </authorList>
    </citation>
    <scope>NUCLEOTIDE SEQUENCE [LARGE SCALE GENOMIC DNA]</scope>
    <source>
        <strain evidence="15">ATCC 26659 / Pp 5 / PN500</strain>
    </source>
</reference>
<dbReference type="GO" id="GO:0034707">
    <property type="term" value="C:chloride channel complex"/>
    <property type="evidence" value="ECO:0007669"/>
    <property type="project" value="UniProtKB-KW"/>
</dbReference>
<evidence type="ECO:0000313" key="15">
    <source>
        <dbReference type="Proteomes" id="UP000001396"/>
    </source>
</evidence>
<comment type="subcellular location">
    <subcellularLocation>
        <location evidence="1">Cell membrane</location>
        <topology evidence="1">Multi-pass membrane protein</topology>
    </subcellularLocation>
</comment>
<dbReference type="GO" id="GO:0072320">
    <property type="term" value="F:volume-sensitive chloride channel activity"/>
    <property type="evidence" value="ECO:0007669"/>
    <property type="project" value="TreeGrafter"/>
</dbReference>
<name>D3BCM3_HETP5</name>
<evidence type="ECO:0000256" key="11">
    <source>
        <dbReference type="ARBA" id="ARBA00023214"/>
    </source>
</evidence>
<evidence type="ECO:0000256" key="7">
    <source>
        <dbReference type="ARBA" id="ARBA00023065"/>
    </source>
</evidence>
<dbReference type="GeneID" id="31361731"/>
<dbReference type="PANTHER" id="PTHR12424:SF8">
    <property type="entry name" value="PROTEIN TWEETY"/>
    <property type="match status" value="1"/>
</dbReference>
<evidence type="ECO:0000256" key="8">
    <source>
        <dbReference type="ARBA" id="ARBA00023136"/>
    </source>
</evidence>
<keyword evidence="11" id="KW-0868">Chloride</keyword>
<keyword evidence="9" id="KW-0869">Chloride channel</keyword>
<evidence type="ECO:0000256" key="10">
    <source>
        <dbReference type="ARBA" id="ARBA00023180"/>
    </source>
</evidence>
<keyword evidence="5 13" id="KW-0812">Transmembrane</keyword>
<comment type="caution">
    <text evidence="14">The sequence shown here is derived from an EMBL/GenBank/DDBJ whole genome shotgun (WGS) entry which is preliminary data.</text>
</comment>
<keyword evidence="10" id="KW-0325">Glycoprotein</keyword>
<sequence length="545" mass="60684">MLNFNWILPVFGGSDRYADQQKYTYFTSDLKLSKYPQGYCGGTPIESCDYEKYGEAVILTSGVTLIIAFTILIISIFFWLGRSTLFGGCHGSRGFFVPKGRFIEQFGEGYTNCQIFTLRVVVIILVGCSIPLFITCLHGNVKLTNGLKNIGKEICDKADETYKEVYNITQQLNSTEFERLEIYANITDKEILYQQVQNILQDAIGLKKDAHGINDRVIHYNTYRNSITLVVLIFALIACGVLAFSIFNIPQLAFMSAIIIIIILPLMWITFSVHYSSNFLISDLCQSYTINYGNGTVSQANFTNPLVNEVFNGCQNGSATMSVFDDLVTTVTGLLNSSYTEACGDGGFGSLCDLQFDDYPDGYQHPPVKRNVLDCSGLPACNNKTIELYTNVSIYDFEYGCYRGADPAECPFNAGNNAQQCLQSGGKLVTCHVKQLPSVKDCEAQCKNQDIANYSQTAVDGVDALLIFQGIWSNQVLPLISCANLVPFVKSIEYQLCEEEYDYVQQLVAPTCLFAILLIAVGIVSVLASKRFNKHNQRCHNEKKH</sequence>
<dbReference type="OMA" id="AISEDIC"/>
<dbReference type="InterPro" id="IPR006990">
    <property type="entry name" value="Tweety"/>
</dbReference>
<evidence type="ECO:0000256" key="4">
    <source>
        <dbReference type="ARBA" id="ARBA00022475"/>
    </source>
</evidence>
<evidence type="ECO:0000313" key="14">
    <source>
        <dbReference type="EMBL" id="EFA80665.1"/>
    </source>
</evidence>
<evidence type="ECO:0000256" key="6">
    <source>
        <dbReference type="ARBA" id="ARBA00022989"/>
    </source>
</evidence>
<keyword evidence="12" id="KW-0407">Ion channel</keyword>
<dbReference type="InParanoid" id="D3BCM3"/>
<feature type="transmembrane region" description="Helical" evidence="13">
    <location>
        <begin position="507"/>
        <end position="528"/>
    </location>
</feature>
<evidence type="ECO:0008006" key="16">
    <source>
        <dbReference type="Google" id="ProtNLM"/>
    </source>
</evidence>
<accession>D3BCM3</accession>
<dbReference type="PANTHER" id="PTHR12424">
    <property type="entry name" value="TWEETY-RELATED"/>
    <property type="match status" value="1"/>
</dbReference>
<keyword evidence="7" id="KW-0406">Ion transport</keyword>
<gene>
    <name evidence="14" type="ORF">PPL_06248</name>
</gene>
<evidence type="ECO:0000256" key="3">
    <source>
        <dbReference type="ARBA" id="ARBA00022448"/>
    </source>
</evidence>
<evidence type="ECO:0000256" key="9">
    <source>
        <dbReference type="ARBA" id="ARBA00023173"/>
    </source>
</evidence>
<evidence type="ECO:0000256" key="13">
    <source>
        <dbReference type="SAM" id="Phobius"/>
    </source>
</evidence>
<organism evidence="14 15">
    <name type="scientific">Heterostelium pallidum (strain ATCC 26659 / Pp 5 / PN500)</name>
    <name type="common">Cellular slime mold</name>
    <name type="synonym">Polysphondylium pallidum</name>
    <dbReference type="NCBI Taxonomy" id="670386"/>
    <lineage>
        <taxon>Eukaryota</taxon>
        <taxon>Amoebozoa</taxon>
        <taxon>Evosea</taxon>
        <taxon>Eumycetozoa</taxon>
        <taxon>Dictyostelia</taxon>
        <taxon>Acytosteliales</taxon>
        <taxon>Acytosteliaceae</taxon>
        <taxon>Heterostelium</taxon>
    </lineage>
</organism>
<keyword evidence="4" id="KW-1003">Cell membrane</keyword>
<dbReference type="EMBL" id="ADBJ01000028">
    <property type="protein sequence ID" value="EFA80665.1"/>
    <property type="molecule type" value="Genomic_DNA"/>
</dbReference>
<feature type="transmembrane region" description="Helical" evidence="13">
    <location>
        <begin position="116"/>
        <end position="134"/>
    </location>
</feature>
<dbReference type="Proteomes" id="UP000001396">
    <property type="component" value="Unassembled WGS sequence"/>
</dbReference>
<keyword evidence="15" id="KW-1185">Reference proteome</keyword>
<keyword evidence="3" id="KW-0813">Transport</keyword>
<protein>
    <recommendedName>
        <fullName evidence="16">Transmembrane protein</fullName>
    </recommendedName>
</protein>
<evidence type="ECO:0000256" key="5">
    <source>
        <dbReference type="ARBA" id="ARBA00022692"/>
    </source>
</evidence>
<evidence type="ECO:0000256" key="12">
    <source>
        <dbReference type="ARBA" id="ARBA00023303"/>
    </source>
</evidence>
<dbReference type="GO" id="GO:0005229">
    <property type="term" value="F:intracellularly calcium-gated chloride channel activity"/>
    <property type="evidence" value="ECO:0007669"/>
    <property type="project" value="TreeGrafter"/>
</dbReference>
<dbReference type="AlphaFoldDB" id="D3BCM3"/>
<proteinExistence type="inferred from homology"/>
<dbReference type="RefSeq" id="XP_020432785.1">
    <property type="nucleotide sequence ID" value="XM_020577111.1"/>
</dbReference>
<feature type="transmembrane region" description="Helical" evidence="13">
    <location>
        <begin position="254"/>
        <end position="275"/>
    </location>
</feature>
<dbReference type="GO" id="GO:0005886">
    <property type="term" value="C:plasma membrane"/>
    <property type="evidence" value="ECO:0007669"/>
    <property type="project" value="UniProtKB-SubCell"/>
</dbReference>
<feature type="transmembrane region" description="Helical" evidence="13">
    <location>
        <begin position="227"/>
        <end position="247"/>
    </location>
</feature>
<keyword evidence="8 13" id="KW-0472">Membrane</keyword>
<feature type="transmembrane region" description="Helical" evidence="13">
    <location>
        <begin position="56"/>
        <end position="80"/>
    </location>
</feature>
<keyword evidence="6 13" id="KW-1133">Transmembrane helix</keyword>
<evidence type="ECO:0000256" key="1">
    <source>
        <dbReference type="ARBA" id="ARBA00004651"/>
    </source>
</evidence>
<comment type="similarity">
    <text evidence="2">Belongs to the tweety family.</text>
</comment>
<evidence type="ECO:0000256" key="2">
    <source>
        <dbReference type="ARBA" id="ARBA00009849"/>
    </source>
</evidence>